<dbReference type="InterPro" id="IPR036005">
    <property type="entry name" value="Creatinase/aminopeptidase-like"/>
</dbReference>
<feature type="domain" description="Superoxide dismutase copper/zinc binding" evidence="23">
    <location>
        <begin position="418"/>
        <end position="565"/>
    </location>
</feature>
<dbReference type="InterPro" id="IPR000587">
    <property type="entry name" value="Creatinase_N"/>
</dbReference>
<organism evidence="27 28">
    <name type="scientific">Gasterosteus aculeatus aculeatus</name>
    <name type="common">three-spined stickleback</name>
    <dbReference type="NCBI Taxonomy" id="481459"/>
    <lineage>
        <taxon>Eukaryota</taxon>
        <taxon>Metazoa</taxon>
        <taxon>Chordata</taxon>
        <taxon>Craniata</taxon>
        <taxon>Vertebrata</taxon>
        <taxon>Euteleostomi</taxon>
        <taxon>Actinopterygii</taxon>
        <taxon>Neopterygii</taxon>
        <taxon>Teleostei</taxon>
        <taxon>Neoteleostei</taxon>
        <taxon>Acanthomorphata</taxon>
        <taxon>Eupercaria</taxon>
        <taxon>Perciformes</taxon>
        <taxon>Cottioidei</taxon>
        <taxon>Gasterosteales</taxon>
        <taxon>Gasterosteidae</taxon>
        <taxon>Gasterosteus</taxon>
    </lineage>
</organism>
<reference evidence="27" key="2">
    <citation type="submission" date="2025-08" db="UniProtKB">
        <authorList>
            <consortium name="Ensembl"/>
        </authorList>
    </citation>
    <scope>IDENTIFICATION</scope>
</reference>
<keyword evidence="22" id="KW-0732">Signal</keyword>
<keyword evidence="10" id="KW-0479">Metal-binding</keyword>
<evidence type="ECO:0000256" key="6">
    <source>
        <dbReference type="ARBA" id="ARBA00012574"/>
    </source>
</evidence>
<dbReference type="Pfam" id="PF16189">
    <property type="entry name" value="Creatinase_N_2"/>
    <property type="match status" value="1"/>
</dbReference>
<keyword evidence="11" id="KW-0378">Hydrolase</keyword>
<evidence type="ECO:0000313" key="27">
    <source>
        <dbReference type="Ensembl" id="ENSGACP00000060711.1"/>
    </source>
</evidence>
<dbReference type="InterPro" id="IPR050422">
    <property type="entry name" value="X-Pro_aminopeptidase_P"/>
</dbReference>
<feature type="domain" description="Peptidase M24" evidence="24">
    <location>
        <begin position="1282"/>
        <end position="1495"/>
    </location>
</feature>
<dbReference type="InterPro" id="IPR032416">
    <property type="entry name" value="Peptidase_M24_C"/>
</dbReference>
<feature type="domain" description="Superoxide dismutase copper/zinc binding" evidence="23">
    <location>
        <begin position="586"/>
        <end position="704"/>
    </location>
</feature>
<proteinExistence type="inferred from homology"/>
<dbReference type="SUPFAM" id="SSF55920">
    <property type="entry name" value="Creatinase/aminopeptidase"/>
    <property type="match status" value="1"/>
</dbReference>
<evidence type="ECO:0000256" key="18">
    <source>
        <dbReference type="ARBA" id="ARBA00078157"/>
    </source>
</evidence>
<dbReference type="GeneTree" id="ENSGT00940000157716"/>
<evidence type="ECO:0000256" key="13">
    <source>
        <dbReference type="ARBA" id="ARBA00023049"/>
    </source>
</evidence>
<evidence type="ECO:0000256" key="3">
    <source>
        <dbReference type="ARBA" id="ARBA00004496"/>
    </source>
</evidence>
<evidence type="ECO:0000256" key="10">
    <source>
        <dbReference type="ARBA" id="ARBA00022723"/>
    </source>
</evidence>
<comment type="function">
    <text evidence="16">Metalloaminopeptidase that catalyzes the removal of a penultimate prolyl residue from the N-termini of peptides, such as Arg-Pro-Pro. Contributes to the degradation of bradykinin.</text>
</comment>
<keyword evidence="9" id="KW-0645">Protease</keyword>
<dbReference type="Proteomes" id="UP000007635">
    <property type="component" value="Chromosome IX"/>
</dbReference>
<comment type="cofactor">
    <cofactor evidence="2">
        <name>Mn(2+)</name>
        <dbReference type="ChEBI" id="CHEBI:29035"/>
    </cofactor>
</comment>
<evidence type="ECO:0000256" key="11">
    <source>
        <dbReference type="ARBA" id="ARBA00022801"/>
    </source>
</evidence>
<comment type="similarity">
    <text evidence="4">Belongs to the peptidase M24B family.</text>
</comment>
<dbReference type="InterPro" id="IPR001424">
    <property type="entry name" value="SOD_Cu_Zn_dom"/>
</dbReference>
<evidence type="ECO:0000256" key="22">
    <source>
        <dbReference type="SAM" id="SignalP"/>
    </source>
</evidence>
<evidence type="ECO:0000256" key="20">
    <source>
        <dbReference type="ARBA" id="ARBA00079919"/>
    </source>
</evidence>
<dbReference type="GO" id="GO:0070006">
    <property type="term" value="F:metalloaminopeptidase activity"/>
    <property type="evidence" value="ECO:0007669"/>
    <property type="project" value="InterPro"/>
</dbReference>
<feature type="domain" description="Superoxide dismutase copper/zinc binding" evidence="23">
    <location>
        <begin position="265"/>
        <end position="390"/>
    </location>
</feature>
<evidence type="ECO:0000313" key="28">
    <source>
        <dbReference type="Proteomes" id="UP000007635"/>
    </source>
</evidence>
<dbReference type="CDD" id="cd01085">
    <property type="entry name" value="APP"/>
    <property type="match status" value="1"/>
</dbReference>
<evidence type="ECO:0000256" key="19">
    <source>
        <dbReference type="ARBA" id="ARBA00079909"/>
    </source>
</evidence>
<keyword evidence="12" id="KW-0007">Acetylation</keyword>
<dbReference type="Gene3D" id="3.90.230.10">
    <property type="entry name" value="Creatinase/methionine aminopeptidase superfamily"/>
    <property type="match status" value="1"/>
</dbReference>
<accession>A0AAQ4REX4</accession>
<feature type="domain" description="Peptidase M24 C-terminal" evidence="26">
    <location>
        <begin position="1510"/>
        <end position="1572"/>
    </location>
</feature>
<dbReference type="SUPFAM" id="SSF49329">
    <property type="entry name" value="Cu,Zn superoxide dismutase-like"/>
    <property type="match status" value="4"/>
</dbReference>
<evidence type="ECO:0000256" key="15">
    <source>
        <dbReference type="ARBA" id="ARBA00030849"/>
    </source>
</evidence>
<evidence type="ECO:0000256" key="12">
    <source>
        <dbReference type="ARBA" id="ARBA00022990"/>
    </source>
</evidence>
<dbReference type="Gene3D" id="3.40.350.10">
    <property type="entry name" value="Creatinase/prolidase N-terminal domain"/>
    <property type="match status" value="2"/>
</dbReference>
<reference evidence="27 28" key="1">
    <citation type="journal article" date="2021" name="G3 (Bethesda)">
        <title>Improved contiguity of the threespine stickleback genome using long-read sequencing.</title>
        <authorList>
            <person name="Nath S."/>
            <person name="Shaw D.E."/>
            <person name="White M.A."/>
        </authorList>
    </citation>
    <scope>NUCLEOTIDE SEQUENCE [LARGE SCALE GENOMIC DNA]</scope>
    <source>
        <strain evidence="27 28">Lake Benthic</strain>
    </source>
</reference>
<evidence type="ECO:0000259" key="23">
    <source>
        <dbReference type="Pfam" id="PF00080"/>
    </source>
</evidence>
<dbReference type="Pfam" id="PF16188">
    <property type="entry name" value="Peptidase_M24_C"/>
    <property type="match status" value="1"/>
</dbReference>
<dbReference type="GO" id="GO:0046872">
    <property type="term" value="F:metal ion binding"/>
    <property type="evidence" value="ECO:0007669"/>
    <property type="project" value="UniProtKB-KW"/>
</dbReference>
<feature type="domain" description="Creatinase N-terminal" evidence="25">
    <location>
        <begin position="980"/>
        <end position="1100"/>
    </location>
</feature>
<evidence type="ECO:0000256" key="1">
    <source>
        <dbReference type="ARBA" id="ARBA00001424"/>
    </source>
</evidence>
<dbReference type="SUPFAM" id="SSF53092">
    <property type="entry name" value="Creatinase/prolidase N-terminal domain"/>
    <property type="match status" value="1"/>
</dbReference>
<evidence type="ECO:0000256" key="5">
    <source>
        <dbReference type="ARBA" id="ARBA00011738"/>
    </source>
</evidence>
<sequence length="1573" mass="171616">MCRLMVVLLLFLLDSISCVQFMATFNMGGVTGQVQINTTSRMFFFNVSGVGSCSKLNFSLNQFPVMYGHFAQPCSEANIGPSVFDSMAEPTSSFSFPMSRFLENNSNLDDYSLTLQTCAGPKVCTVLSRGQTVQTYQARFTGPIAGNVYIRLNEGSSEPRLLADLFAIGQVNAVQRNVTVSVSRSTAANCERLLGSLSNTAALVNLGPVNVGTPLIPLKDHLALTSFSTGNRFLLLPMGSSYQCAQIYAVPEKQVTAVVNMRGIKGNFRFSQASPFDVTFLTVNLTNLQNLVATYHVHGFPLPYVRTPSSSRCTNDNVAGHWNPFNLNTSSPTYPQGPGSTHDMYEIGDLSAKHMSLANRTEVGMMFTDYNLPLFGPNSIVGRSVVIHQTGGARYVCASIGYPGEVTVAQATFQSPVVGRIWFTQLKDNLVSDVSIFMDLSYGNPSMAATANHNWHVHTYPISSARDDDAMRCSTTGGHWNPFNINTSDSSYAAHCRPSSPSSCEVGDLSSKLGTINLGATVGSVQAKYFFTDVTSWLSDLGIINRSVVIHQAERGGPRIACANITLVRVPKASLGTWFGNPNPGGQIQFSQALLQGPTTITVSLINLNSMARGYHVHILPITPGRADPCSNANILGHYNPLAFDISNSPPAGVGTVDQYEIGDIAGKFATLDGLNQSDAVYMDPDMPLTGPYSIVGRSLVVHYTNGSRLRCVDLSADRNTDGQWVVATAVFNNTVTGTVTLRQQMFPDGSSGDVTVHAALRSTNTTMASMFITNVQAVNTRQCTGTGGTFNPFNMTSMSSSCSLLDPLSCVVGELSGRHGAISLTQGQVLTDSTMQLFGDNTVVNRTVLLMDGNNVLACADIVAVSPSAQQTFPVTSFSRYDFRMRVARVLGMETARITILPPSPIPAAGGVCQRVDFMVSGSVSAELLQSVKNSEMMGPFRESDTCTTHTAMSPKITGELLRQLRQAMKNCKFYSEPIQAYIVPSGDAHQSEYVAPCDCRREFICGFNGSAGTAIVTEQHAAMWTDGRYFLQASQQMDNNWTLMKMGLKETPSPEDWLSSILPENSIVGVDPWIIAADQWKNMSRELTSAGHSLVAVQDNLIDAVWMDRPERPSTQLRTLGLEYTGISWQDKITALRGKMSKRKFTWFVATALDEIAWLFNLRGADIEYNPVFFAYAIVGVNTIRLFVDLKRLSAPAVREHLQLDSPSKPELSIRTLPYESVYTELQAICAALNPKDKVWICDKASCALTQVIPKANGSPIPYTSLCLAKAVKNATEIQGMKVAHIKDAVALCELFAWLEKEIPKGGVTEISAADKAEDLRSQQKDFVGLSFPTISSVGPNGAIIHYRPLPETNRTLSVNEVYLIDSGAQYVDGTTDVTRTMHFGTPSAYEKECFTYVLKGHIAVSAAVFPNGTKGHLLDSFARAALWESGLDYLHGTGHGVGCFLNVHEGPCGISYKTFDDEPLEAGMIVSDEPGYYEDGCFGIRIENVVLVVPSETKYNYRNRGSLTFEPLTLVPIQVKMMSTELLTQKERDWVNEYNRKCRDVIGAEMQRQGRKEALDWLIRETQPIV</sequence>
<dbReference type="EC" id="3.4.11.9" evidence="6"/>
<evidence type="ECO:0000256" key="9">
    <source>
        <dbReference type="ARBA" id="ARBA00022670"/>
    </source>
</evidence>
<dbReference type="GO" id="GO:0006801">
    <property type="term" value="P:superoxide metabolic process"/>
    <property type="evidence" value="ECO:0007669"/>
    <property type="project" value="InterPro"/>
</dbReference>
<dbReference type="FunFam" id="3.90.230.10:FF:000004">
    <property type="entry name" value="xaa-Pro aminopeptidase 1 isoform X1"/>
    <property type="match status" value="1"/>
</dbReference>
<evidence type="ECO:0000256" key="17">
    <source>
        <dbReference type="ARBA" id="ARBA00071973"/>
    </source>
</evidence>
<comment type="catalytic activity">
    <reaction evidence="1">
        <text>Release of any N-terminal amino acid, including proline, that is linked to proline, even from a dipeptide or tripeptide.</text>
        <dbReference type="EC" id="3.4.11.9"/>
    </reaction>
</comment>
<evidence type="ECO:0000256" key="14">
    <source>
        <dbReference type="ARBA" id="ARBA00023211"/>
    </source>
</evidence>
<dbReference type="FunFam" id="3.40.350.10:FF:000004">
    <property type="entry name" value="xaa-Pro aminopeptidase 1 isoform X1"/>
    <property type="match status" value="1"/>
</dbReference>
<evidence type="ECO:0000259" key="25">
    <source>
        <dbReference type="Pfam" id="PF01321"/>
    </source>
</evidence>
<keyword evidence="7" id="KW-0031">Aminopeptidase</keyword>
<dbReference type="Gene3D" id="2.60.40.200">
    <property type="entry name" value="Superoxide dismutase, copper/zinc binding domain"/>
    <property type="match status" value="4"/>
</dbReference>
<name>A0AAQ4REX4_GASAC</name>
<evidence type="ECO:0000256" key="4">
    <source>
        <dbReference type="ARBA" id="ARBA00008766"/>
    </source>
</evidence>
<dbReference type="Pfam" id="PF01321">
    <property type="entry name" value="Creatinase_N"/>
    <property type="match status" value="1"/>
</dbReference>
<protein>
    <recommendedName>
        <fullName evidence="17">Xaa-Pro aminopeptidase 1</fullName>
        <ecNumber evidence="6">3.4.11.9</ecNumber>
    </recommendedName>
    <alternativeName>
        <fullName evidence="15">Aminoacylproline aminopeptidase</fullName>
    </alternativeName>
    <alternativeName>
        <fullName evidence="20">Cytosolic aminopeptidase P</fullName>
    </alternativeName>
    <alternativeName>
        <fullName evidence="18">Soluble aminopeptidase P</fullName>
    </alternativeName>
    <alternativeName>
        <fullName evidence="21">X-Pro aminopeptidase 1</fullName>
    </alternativeName>
    <alternativeName>
        <fullName evidence="19">X-prolyl aminopeptidase 1, soluble</fullName>
    </alternativeName>
</protein>
<evidence type="ECO:0000259" key="26">
    <source>
        <dbReference type="Pfam" id="PF16188"/>
    </source>
</evidence>
<dbReference type="InterPro" id="IPR029149">
    <property type="entry name" value="Creatin/AminoP/Spt16_N"/>
</dbReference>
<reference evidence="27" key="3">
    <citation type="submission" date="2025-09" db="UniProtKB">
        <authorList>
            <consortium name="Ensembl"/>
        </authorList>
    </citation>
    <scope>IDENTIFICATION</scope>
</reference>
<dbReference type="InterPro" id="IPR000994">
    <property type="entry name" value="Pept_M24"/>
</dbReference>
<keyword evidence="8" id="KW-0963">Cytoplasm</keyword>
<dbReference type="Pfam" id="PF00080">
    <property type="entry name" value="Sod_Cu"/>
    <property type="match status" value="3"/>
</dbReference>
<dbReference type="Ensembl" id="ENSGACT00000080881.1">
    <property type="protein sequence ID" value="ENSGACP00000060711.1"/>
    <property type="gene ID" value="ENSGACG00000018721.2"/>
</dbReference>
<evidence type="ECO:0000256" key="7">
    <source>
        <dbReference type="ARBA" id="ARBA00022438"/>
    </source>
</evidence>
<dbReference type="PANTHER" id="PTHR43763">
    <property type="entry name" value="XAA-PRO AMINOPEPTIDASE 1"/>
    <property type="match status" value="1"/>
</dbReference>
<dbReference type="PANTHER" id="PTHR43763:SF6">
    <property type="entry name" value="XAA-PRO AMINOPEPTIDASE 1"/>
    <property type="match status" value="1"/>
</dbReference>
<dbReference type="InterPro" id="IPR033740">
    <property type="entry name" value="Pept_M24B"/>
</dbReference>
<dbReference type="FunFam" id="3.40.350.10:FF:000001">
    <property type="entry name" value="Putative xaa-Pro aminopeptidase 1"/>
    <property type="match status" value="1"/>
</dbReference>
<evidence type="ECO:0000256" key="21">
    <source>
        <dbReference type="ARBA" id="ARBA00081885"/>
    </source>
</evidence>
<evidence type="ECO:0000259" key="24">
    <source>
        <dbReference type="Pfam" id="PF00557"/>
    </source>
</evidence>
<dbReference type="GO" id="GO:0006508">
    <property type="term" value="P:proteolysis"/>
    <property type="evidence" value="ECO:0007669"/>
    <property type="project" value="UniProtKB-KW"/>
</dbReference>
<keyword evidence="28" id="KW-1185">Reference proteome</keyword>
<evidence type="ECO:0000256" key="8">
    <source>
        <dbReference type="ARBA" id="ARBA00022490"/>
    </source>
</evidence>
<dbReference type="InterPro" id="IPR036423">
    <property type="entry name" value="SOD-like_Cu/Zn_dom_sf"/>
</dbReference>
<comment type="subunit">
    <text evidence="5">Homodimer.</text>
</comment>
<keyword evidence="13" id="KW-0482">Metalloprotease</keyword>
<dbReference type="GO" id="GO:0005737">
    <property type="term" value="C:cytoplasm"/>
    <property type="evidence" value="ECO:0007669"/>
    <property type="project" value="UniProtKB-SubCell"/>
</dbReference>
<dbReference type="Pfam" id="PF00557">
    <property type="entry name" value="Peptidase_M24"/>
    <property type="match status" value="1"/>
</dbReference>
<evidence type="ECO:0000256" key="16">
    <source>
        <dbReference type="ARBA" id="ARBA00054066"/>
    </source>
</evidence>
<feature type="signal peptide" evidence="22">
    <location>
        <begin position="1"/>
        <end position="18"/>
    </location>
</feature>
<keyword evidence="14" id="KW-0464">Manganese</keyword>
<evidence type="ECO:0000256" key="2">
    <source>
        <dbReference type="ARBA" id="ARBA00001936"/>
    </source>
</evidence>
<feature type="chain" id="PRO_5043016249" description="Xaa-Pro aminopeptidase 1" evidence="22">
    <location>
        <begin position="19"/>
        <end position="1573"/>
    </location>
</feature>
<comment type="subcellular location">
    <subcellularLocation>
        <location evidence="3">Cytoplasm</location>
    </subcellularLocation>
</comment>